<dbReference type="EMBL" id="OX596107">
    <property type="protein sequence ID" value="CAI9702187.1"/>
    <property type="molecule type" value="Genomic_DNA"/>
</dbReference>
<protein>
    <submittedName>
        <fullName evidence="1">Uncharacterized protein</fullName>
    </submittedName>
</protein>
<evidence type="ECO:0000313" key="2">
    <source>
        <dbReference type="Proteomes" id="UP001162501"/>
    </source>
</evidence>
<organism evidence="1 2">
    <name type="scientific">Rangifer tarandus platyrhynchus</name>
    <name type="common">Svalbard reindeer</name>
    <dbReference type="NCBI Taxonomy" id="3082113"/>
    <lineage>
        <taxon>Eukaryota</taxon>
        <taxon>Metazoa</taxon>
        <taxon>Chordata</taxon>
        <taxon>Craniata</taxon>
        <taxon>Vertebrata</taxon>
        <taxon>Euteleostomi</taxon>
        <taxon>Mammalia</taxon>
        <taxon>Eutheria</taxon>
        <taxon>Laurasiatheria</taxon>
        <taxon>Artiodactyla</taxon>
        <taxon>Ruminantia</taxon>
        <taxon>Pecora</taxon>
        <taxon>Cervidae</taxon>
        <taxon>Odocoileinae</taxon>
        <taxon>Rangifer</taxon>
    </lineage>
</organism>
<sequence>MCKMSFKVSAAPAGGRAGRAADLQRRGRHLRLPGAAAGPQEGVGAAPRWAAGTGRKRPGRAAPVVCDLGARALRERLCALLAAGAVSRAAGRRAAGTVAGVTGGRGRGRSPESALLAGTRAAAPIPASVFPNASRPTAAPSRNTFSTLELRDQRRASCN</sequence>
<accession>A0ACB0ENF3</accession>
<name>A0ACB0ENF3_RANTA</name>
<reference evidence="1" key="1">
    <citation type="submission" date="2023-05" db="EMBL/GenBank/DDBJ databases">
        <authorList>
            <consortium name="ELIXIR-Norway"/>
        </authorList>
    </citation>
    <scope>NUCLEOTIDE SEQUENCE</scope>
</reference>
<evidence type="ECO:0000313" key="1">
    <source>
        <dbReference type="EMBL" id="CAI9702187.1"/>
    </source>
</evidence>
<gene>
    <name evidence="1" type="ORF">MRATA1EN3_LOCUS13400</name>
</gene>
<proteinExistence type="predicted"/>
<dbReference type="Proteomes" id="UP001162501">
    <property type="component" value="Chromosome 23"/>
</dbReference>